<keyword evidence="2" id="KW-0812">Transmembrane</keyword>
<dbReference type="SMART" id="SM00116">
    <property type="entry name" value="CBS"/>
    <property type="match status" value="2"/>
</dbReference>
<feature type="domain" description="CBS" evidence="3">
    <location>
        <begin position="263"/>
        <end position="321"/>
    </location>
</feature>
<protein>
    <submittedName>
        <fullName evidence="4">HPP family protein</fullName>
    </submittedName>
</protein>
<evidence type="ECO:0000313" key="5">
    <source>
        <dbReference type="Proteomes" id="UP000482155"/>
    </source>
</evidence>
<proteinExistence type="predicted"/>
<organism evidence="4 5">
    <name type="scientific">Noviherbaspirillum galbum</name>
    <dbReference type="NCBI Taxonomy" id="2709383"/>
    <lineage>
        <taxon>Bacteria</taxon>
        <taxon>Pseudomonadati</taxon>
        <taxon>Pseudomonadota</taxon>
        <taxon>Betaproteobacteria</taxon>
        <taxon>Burkholderiales</taxon>
        <taxon>Oxalobacteraceae</taxon>
        <taxon>Noviherbaspirillum</taxon>
    </lineage>
</organism>
<evidence type="ECO:0000313" key="4">
    <source>
        <dbReference type="EMBL" id="NEX62188.1"/>
    </source>
</evidence>
<reference evidence="4 5" key="1">
    <citation type="submission" date="2020-02" db="EMBL/GenBank/DDBJ databases">
        <authorList>
            <person name="Kim M.K."/>
        </authorList>
    </citation>
    <scope>NUCLEOTIDE SEQUENCE [LARGE SCALE GENOMIC DNA]</scope>
    <source>
        <strain evidence="4 5">17J57-3</strain>
    </source>
</reference>
<feature type="transmembrane region" description="Helical" evidence="2">
    <location>
        <begin position="95"/>
        <end position="112"/>
    </location>
</feature>
<feature type="domain" description="CBS" evidence="3">
    <location>
        <begin position="334"/>
        <end position="390"/>
    </location>
</feature>
<accession>A0A6B3SNU3</accession>
<dbReference type="InterPro" id="IPR000644">
    <property type="entry name" value="CBS_dom"/>
</dbReference>
<dbReference type="AlphaFoldDB" id="A0A6B3SNU3"/>
<dbReference type="EMBL" id="JAAIVB010000045">
    <property type="protein sequence ID" value="NEX62188.1"/>
    <property type="molecule type" value="Genomic_DNA"/>
</dbReference>
<keyword evidence="2" id="KW-0472">Membrane</keyword>
<dbReference type="PANTHER" id="PTHR33741">
    <property type="entry name" value="TRANSMEMBRANE PROTEIN DDB_G0269096-RELATED"/>
    <property type="match status" value="1"/>
</dbReference>
<evidence type="ECO:0000259" key="3">
    <source>
        <dbReference type="PROSITE" id="PS51371"/>
    </source>
</evidence>
<dbReference type="Pfam" id="PF04982">
    <property type="entry name" value="TM_HPP"/>
    <property type="match status" value="1"/>
</dbReference>
<comment type="caution">
    <text evidence="4">The sequence shown here is derived from an EMBL/GenBank/DDBJ whole genome shotgun (WGS) entry which is preliminary data.</text>
</comment>
<feature type="transmembrane region" description="Helical" evidence="2">
    <location>
        <begin position="118"/>
        <end position="136"/>
    </location>
</feature>
<gene>
    <name evidence="4" type="ORF">G3574_13950</name>
</gene>
<feature type="transmembrane region" description="Helical" evidence="2">
    <location>
        <begin position="168"/>
        <end position="187"/>
    </location>
</feature>
<keyword evidence="2" id="KW-1133">Transmembrane helix</keyword>
<sequence length="409" mass="44673">MHNRPGHTRFIQSAHPSNRNRETLLLWLKGFLPAPVHAGKRERLYSCMGACIGLLLTEWVSRTALGTINPWFIAPMGASAVLLFAAPSSLLAQPWSLLGGNLLSAFIGVSVAKEVPDPGLAAALAVGIAIAGMFSLRCLHPPSGAVALTAVLGGPSVTAAGYKFLWQPVALNSVLLLVVALVFNNVLRRRYPHAVVTTSNKHQPADGTPLRRIGFTREDMDKALQSHDELIDISEDDLEEILLQAELHAFQRRSGELRCADVMSRDVITINQSNTVGAAWKLLDQHQVHALPVVNESKVLVGIVTLQDLIETYTTTQGKSLPRLHREKPLDHVMTRQVQTVLPNQPITEVVSRALARGFLHLPVVDPENRVIGILTQSDLVTAVYRARLEDGMETPTSSANEKHLKLVK</sequence>
<dbReference type="PROSITE" id="PS51371">
    <property type="entry name" value="CBS"/>
    <property type="match status" value="2"/>
</dbReference>
<dbReference type="RefSeq" id="WP_163964165.1">
    <property type="nucleotide sequence ID" value="NZ_JAAIVB010000045.1"/>
</dbReference>
<dbReference type="CDD" id="cd04600">
    <property type="entry name" value="CBS_pair_HPP_assoc"/>
    <property type="match status" value="1"/>
</dbReference>
<dbReference type="Pfam" id="PF00571">
    <property type="entry name" value="CBS"/>
    <property type="match status" value="2"/>
</dbReference>
<dbReference type="InterPro" id="IPR007065">
    <property type="entry name" value="HPP"/>
</dbReference>
<name>A0A6B3SNU3_9BURK</name>
<dbReference type="InterPro" id="IPR046342">
    <property type="entry name" value="CBS_dom_sf"/>
</dbReference>
<dbReference type="InterPro" id="IPR058581">
    <property type="entry name" value="TM_HPP"/>
</dbReference>
<dbReference type="PANTHER" id="PTHR33741:SF5">
    <property type="entry name" value="TRANSMEMBRANE PROTEIN DDB_G0269096-RELATED"/>
    <property type="match status" value="1"/>
</dbReference>
<dbReference type="Gene3D" id="3.10.580.10">
    <property type="entry name" value="CBS-domain"/>
    <property type="match status" value="1"/>
</dbReference>
<dbReference type="Proteomes" id="UP000482155">
    <property type="component" value="Unassembled WGS sequence"/>
</dbReference>
<dbReference type="SUPFAM" id="SSF54631">
    <property type="entry name" value="CBS-domain pair"/>
    <property type="match status" value="1"/>
</dbReference>
<keyword evidence="5" id="KW-1185">Reference proteome</keyword>
<evidence type="ECO:0000256" key="1">
    <source>
        <dbReference type="PROSITE-ProRule" id="PRU00703"/>
    </source>
</evidence>
<feature type="transmembrane region" description="Helical" evidence="2">
    <location>
        <begin position="68"/>
        <end position="86"/>
    </location>
</feature>
<evidence type="ECO:0000256" key="2">
    <source>
        <dbReference type="SAM" id="Phobius"/>
    </source>
</evidence>
<keyword evidence="1" id="KW-0129">CBS domain</keyword>